<dbReference type="SMART" id="SM00733">
    <property type="entry name" value="Mterf"/>
    <property type="match status" value="5"/>
</dbReference>
<comment type="similarity">
    <text evidence="1">Belongs to the mTERF family.</text>
</comment>
<dbReference type="Pfam" id="PF02536">
    <property type="entry name" value="mTERF"/>
    <property type="match status" value="1"/>
</dbReference>
<gene>
    <name evidence="4" type="ORF">HPP92_026722</name>
</gene>
<name>A0A835PDD1_VANPL</name>
<evidence type="ECO:0000313" key="4">
    <source>
        <dbReference type="EMBL" id="KAG0450493.1"/>
    </source>
</evidence>
<keyword evidence="2" id="KW-0805">Transcription regulation</keyword>
<sequence length="302" mass="33637">MLRRLIRSGIPVLVQNACNSSSLLAYIRVFHAPAAVTPDSNSNLAVSYLIESVGLSPSAALVASKDVRLKTTAKADSVLLFLCTYGFTRAQIVDIVTRLPVLLSADTERLKRKLEFLLGAGMPKDRLLRFITLDPCILKTSLEKRLIPNITLLKTILGNITQVSSAIAGSTRLVRLNLENHVLPNISTLQNHGVPQHRIVKLATLYPRSLLQNPVKFSRSVCLVKDMGLDPWKVNYILAVNVLSGATQSTWEKKMQLYRSFGWSEEETISAFKKHPFCMLLSAEDRLKSIKQVEHLEVHEAI</sequence>
<keyword evidence="3" id="KW-0809">Transit peptide</keyword>
<dbReference type="GO" id="GO:0003676">
    <property type="term" value="F:nucleic acid binding"/>
    <property type="evidence" value="ECO:0007669"/>
    <property type="project" value="InterPro"/>
</dbReference>
<dbReference type="Proteomes" id="UP000639772">
    <property type="component" value="Unassembled WGS sequence"/>
</dbReference>
<accession>A0A835PDD1</accession>
<reference evidence="4 5" key="1">
    <citation type="journal article" date="2020" name="Nat. Food">
        <title>A phased Vanilla planifolia genome enables genetic improvement of flavour and production.</title>
        <authorList>
            <person name="Hasing T."/>
            <person name="Tang H."/>
            <person name="Brym M."/>
            <person name="Khazi F."/>
            <person name="Huang T."/>
            <person name="Chambers A.H."/>
        </authorList>
    </citation>
    <scope>NUCLEOTIDE SEQUENCE [LARGE SCALE GENOMIC DNA]</scope>
    <source>
        <tissue evidence="4">Leaf</tissue>
    </source>
</reference>
<dbReference type="OrthoDB" id="637682at2759"/>
<dbReference type="PANTHER" id="PTHR13068">
    <property type="entry name" value="CGI-12 PROTEIN-RELATED"/>
    <property type="match status" value="1"/>
</dbReference>
<keyword evidence="2" id="KW-0804">Transcription</keyword>
<organism evidence="4 5">
    <name type="scientific">Vanilla planifolia</name>
    <name type="common">Vanilla</name>
    <dbReference type="NCBI Taxonomy" id="51239"/>
    <lineage>
        <taxon>Eukaryota</taxon>
        <taxon>Viridiplantae</taxon>
        <taxon>Streptophyta</taxon>
        <taxon>Embryophyta</taxon>
        <taxon>Tracheophyta</taxon>
        <taxon>Spermatophyta</taxon>
        <taxon>Magnoliopsida</taxon>
        <taxon>Liliopsida</taxon>
        <taxon>Asparagales</taxon>
        <taxon>Orchidaceae</taxon>
        <taxon>Vanilloideae</taxon>
        <taxon>Vanilleae</taxon>
        <taxon>Vanilla</taxon>
    </lineage>
</organism>
<dbReference type="PANTHER" id="PTHR13068:SF236">
    <property type="entry name" value="OS02G0749800 PROTEIN"/>
    <property type="match status" value="1"/>
</dbReference>
<keyword evidence="2" id="KW-0806">Transcription termination</keyword>
<proteinExistence type="inferred from homology"/>
<dbReference type="GO" id="GO:0006353">
    <property type="term" value="P:DNA-templated transcription termination"/>
    <property type="evidence" value="ECO:0007669"/>
    <property type="project" value="UniProtKB-KW"/>
</dbReference>
<dbReference type="Gene3D" id="1.25.70.10">
    <property type="entry name" value="Transcription termination factor 3, mitochondrial"/>
    <property type="match status" value="1"/>
</dbReference>
<evidence type="ECO:0000256" key="1">
    <source>
        <dbReference type="ARBA" id="ARBA00007692"/>
    </source>
</evidence>
<comment type="caution">
    <text evidence="4">The sequence shown here is derived from an EMBL/GenBank/DDBJ whole genome shotgun (WGS) entry which is preliminary data.</text>
</comment>
<dbReference type="AlphaFoldDB" id="A0A835PDD1"/>
<dbReference type="InterPro" id="IPR038538">
    <property type="entry name" value="MTERF_sf"/>
</dbReference>
<evidence type="ECO:0000256" key="3">
    <source>
        <dbReference type="ARBA" id="ARBA00022946"/>
    </source>
</evidence>
<evidence type="ECO:0000313" key="5">
    <source>
        <dbReference type="Proteomes" id="UP000639772"/>
    </source>
</evidence>
<evidence type="ECO:0000256" key="2">
    <source>
        <dbReference type="ARBA" id="ARBA00022472"/>
    </source>
</evidence>
<dbReference type="EMBL" id="JADCNM010000122">
    <property type="protein sequence ID" value="KAG0450493.1"/>
    <property type="molecule type" value="Genomic_DNA"/>
</dbReference>
<dbReference type="InterPro" id="IPR003690">
    <property type="entry name" value="MTERF"/>
</dbReference>
<protein>
    <submittedName>
        <fullName evidence="4">Uncharacterized protein</fullName>
    </submittedName>
</protein>